<name>A0A917N1I7_9SPHI</name>
<feature type="transmembrane region" description="Helical" evidence="9">
    <location>
        <begin position="7"/>
        <end position="29"/>
    </location>
</feature>
<feature type="region of interest" description="Disordered" evidence="8">
    <location>
        <begin position="188"/>
        <end position="207"/>
    </location>
</feature>
<dbReference type="SUPFAM" id="SSF103473">
    <property type="entry name" value="MFS general substrate transporter"/>
    <property type="match status" value="1"/>
</dbReference>
<evidence type="ECO:0000256" key="3">
    <source>
        <dbReference type="ARBA" id="ARBA00007520"/>
    </source>
</evidence>
<feature type="transmembrane region" description="Helical" evidence="9">
    <location>
        <begin position="130"/>
        <end position="151"/>
    </location>
</feature>
<reference evidence="11" key="2">
    <citation type="submission" date="2020-09" db="EMBL/GenBank/DDBJ databases">
        <authorList>
            <person name="Sun Q."/>
            <person name="Sedlacek I."/>
        </authorList>
    </citation>
    <scope>NUCLEOTIDE SEQUENCE</scope>
    <source>
        <strain evidence="11">CCM 8711</strain>
    </source>
</reference>
<keyword evidence="6 9" id="KW-1133">Transmembrane helix</keyword>
<evidence type="ECO:0000256" key="1">
    <source>
        <dbReference type="ARBA" id="ARBA00003279"/>
    </source>
</evidence>
<evidence type="ECO:0000256" key="6">
    <source>
        <dbReference type="ARBA" id="ARBA00022989"/>
    </source>
</evidence>
<evidence type="ECO:0000256" key="8">
    <source>
        <dbReference type="SAM" id="MobiDB-lite"/>
    </source>
</evidence>
<dbReference type="PRINTS" id="PR01035">
    <property type="entry name" value="TCRTETA"/>
</dbReference>
<dbReference type="InterPro" id="IPR020846">
    <property type="entry name" value="MFS_dom"/>
</dbReference>
<evidence type="ECO:0000256" key="7">
    <source>
        <dbReference type="ARBA" id="ARBA00023136"/>
    </source>
</evidence>
<evidence type="ECO:0000256" key="9">
    <source>
        <dbReference type="SAM" id="Phobius"/>
    </source>
</evidence>
<dbReference type="EMBL" id="BMDO01000001">
    <property type="protein sequence ID" value="GGI49057.1"/>
    <property type="molecule type" value="Genomic_DNA"/>
</dbReference>
<comment type="caution">
    <text evidence="11">The sequence shown here is derived from an EMBL/GenBank/DDBJ whole genome shotgun (WGS) entry which is preliminary data.</text>
</comment>
<evidence type="ECO:0000259" key="10">
    <source>
        <dbReference type="PROSITE" id="PS50850"/>
    </source>
</evidence>
<dbReference type="PANTHER" id="PTHR23504:SF15">
    <property type="entry name" value="MAJOR FACILITATOR SUPERFAMILY (MFS) PROFILE DOMAIN-CONTAINING PROTEIN"/>
    <property type="match status" value="1"/>
</dbReference>
<dbReference type="AlphaFoldDB" id="A0A917N1I7"/>
<dbReference type="Pfam" id="PF07690">
    <property type="entry name" value="MFS_1"/>
    <property type="match status" value="1"/>
</dbReference>
<comment type="function">
    <text evidence="1">Resistance to tetracycline by an active tetracycline efflux. This is an energy-dependent process that decreases the accumulation of the antibiotic in whole cells. This protein functions as a metal-tetracycline/H(+) antiporter.</text>
</comment>
<feature type="transmembrane region" description="Helical" evidence="9">
    <location>
        <begin position="227"/>
        <end position="252"/>
    </location>
</feature>
<dbReference type="CDD" id="cd17330">
    <property type="entry name" value="MFS_SLC46_TetA_like"/>
    <property type="match status" value="1"/>
</dbReference>
<dbReference type="InterPro" id="IPR001958">
    <property type="entry name" value="Tet-R_TetA/multi-R_MdtG-like"/>
</dbReference>
<evidence type="ECO:0000256" key="5">
    <source>
        <dbReference type="ARBA" id="ARBA00022692"/>
    </source>
</evidence>
<gene>
    <name evidence="11" type="ORF">GCM10011425_02690</name>
</gene>
<keyword evidence="4" id="KW-0813">Transport</keyword>
<feature type="transmembrane region" description="Helical" evidence="9">
    <location>
        <begin position="315"/>
        <end position="332"/>
    </location>
</feature>
<dbReference type="InterPro" id="IPR036259">
    <property type="entry name" value="MFS_trans_sf"/>
</dbReference>
<dbReference type="Proteomes" id="UP000662074">
    <property type="component" value="Unassembled WGS sequence"/>
</dbReference>
<proteinExistence type="inferred from homology"/>
<evidence type="ECO:0000256" key="2">
    <source>
        <dbReference type="ARBA" id="ARBA00004141"/>
    </source>
</evidence>
<feature type="transmembrane region" description="Helical" evidence="9">
    <location>
        <begin position="72"/>
        <end position="99"/>
    </location>
</feature>
<dbReference type="GO" id="GO:0016020">
    <property type="term" value="C:membrane"/>
    <property type="evidence" value="ECO:0007669"/>
    <property type="project" value="UniProtKB-SubCell"/>
</dbReference>
<keyword evidence="7 9" id="KW-0472">Membrane</keyword>
<evidence type="ECO:0000313" key="12">
    <source>
        <dbReference type="Proteomes" id="UP000662074"/>
    </source>
</evidence>
<feature type="domain" description="Major facilitator superfamily (MFS) profile" evidence="10">
    <location>
        <begin position="6"/>
        <end position="406"/>
    </location>
</feature>
<feature type="transmembrane region" description="Helical" evidence="9">
    <location>
        <begin position="158"/>
        <end position="178"/>
    </location>
</feature>
<evidence type="ECO:0000256" key="4">
    <source>
        <dbReference type="ARBA" id="ARBA00022448"/>
    </source>
</evidence>
<feature type="transmembrane region" description="Helical" evidence="9">
    <location>
        <begin position="264"/>
        <end position="282"/>
    </location>
</feature>
<keyword evidence="12" id="KW-1185">Reference proteome</keyword>
<dbReference type="InterPro" id="IPR011701">
    <property type="entry name" value="MFS"/>
</dbReference>
<feature type="transmembrane region" description="Helical" evidence="9">
    <location>
        <begin position="41"/>
        <end position="60"/>
    </location>
</feature>
<reference evidence="11" key="1">
    <citation type="journal article" date="2014" name="Int. J. Syst. Evol. Microbiol.">
        <title>Complete genome sequence of Corynebacterium casei LMG S-19264T (=DSM 44701T), isolated from a smear-ripened cheese.</title>
        <authorList>
            <consortium name="US DOE Joint Genome Institute (JGI-PGF)"/>
            <person name="Walter F."/>
            <person name="Albersmeier A."/>
            <person name="Kalinowski J."/>
            <person name="Ruckert C."/>
        </authorList>
    </citation>
    <scope>NUCLEOTIDE SEQUENCE</scope>
    <source>
        <strain evidence="11">CCM 8711</strain>
    </source>
</reference>
<dbReference type="PROSITE" id="PS00216">
    <property type="entry name" value="SUGAR_TRANSPORT_1"/>
    <property type="match status" value="1"/>
</dbReference>
<comment type="subcellular location">
    <subcellularLocation>
        <location evidence="2">Membrane</location>
        <topology evidence="2">Multi-pass membrane protein</topology>
    </subcellularLocation>
</comment>
<comment type="similarity">
    <text evidence="3">Belongs to the major facilitator superfamily. TCR/Tet family.</text>
</comment>
<accession>A0A917N1I7</accession>
<feature type="transmembrane region" description="Helical" evidence="9">
    <location>
        <begin position="370"/>
        <end position="399"/>
    </location>
</feature>
<protein>
    <submittedName>
        <fullName evidence="11">Tetracycline resistance MFS efflux pump</fullName>
    </submittedName>
</protein>
<dbReference type="RefSeq" id="WP_262890583.1">
    <property type="nucleotide sequence ID" value="NZ_CBCSDW010000001.1"/>
</dbReference>
<evidence type="ECO:0000313" key="11">
    <source>
        <dbReference type="EMBL" id="GGI49057.1"/>
    </source>
</evidence>
<organism evidence="11 12">
    <name type="scientific">Mucilaginibacter galii</name>
    <dbReference type="NCBI Taxonomy" id="2005073"/>
    <lineage>
        <taxon>Bacteria</taxon>
        <taxon>Pseudomonadati</taxon>
        <taxon>Bacteroidota</taxon>
        <taxon>Sphingobacteriia</taxon>
        <taxon>Sphingobacteriales</taxon>
        <taxon>Sphingobacteriaceae</taxon>
        <taxon>Mucilaginibacter</taxon>
    </lineage>
</organism>
<dbReference type="GO" id="GO:0022857">
    <property type="term" value="F:transmembrane transporter activity"/>
    <property type="evidence" value="ECO:0007669"/>
    <property type="project" value="InterPro"/>
</dbReference>
<sequence length="409" mass="43698">MKGDKNLWVLVFICVINSMGFGIIVPLLYSYGKKFGLNEQTIGILTASFSVAQFFATPLLGALSDKWGRKPLLAISLFGTCASFLLFATAQSLVILFAARVLDGITGGNISVAQAMISDSSTSEDRAKKFGILSSAFGFGFVLGPALGGLLSKMGMQVPFYFAAGIALIGALCATFILKETKDKKESGVKSTASRKESNRQQATDNRQQKNDKFNFVSLVTALKRPVIGTAVFVGFLLTMGQFIMIIGFQTFSVDKLKISPTQIGLLYAGFGVTGILMQLGVPFITKFISSKAVILSLSTVVCLAAMTATGFTKALLPFAACVFVYGLFNGLRNPMLNAIIADKNDDEEQGEILGVNQSYASLGQTLGPVAAGLITAVSVHAVFFLSAFFILLGFLLTFRLKAKEKQNS</sequence>
<dbReference type="Gene3D" id="1.20.1250.20">
    <property type="entry name" value="MFS general substrate transporter like domains"/>
    <property type="match status" value="1"/>
</dbReference>
<keyword evidence="5 9" id="KW-0812">Transmembrane</keyword>
<feature type="compositionally biased region" description="Basic and acidic residues" evidence="8">
    <location>
        <begin position="188"/>
        <end position="199"/>
    </location>
</feature>
<dbReference type="PROSITE" id="PS50850">
    <property type="entry name" value="MFS"/>
    <property type="match status" value="1"/>
</dbReference>
<dbReference type="InterPro" id="IPR005829">
    <property type="entry name" value="Sugar_transporter_CS"/>
</dbReference>
<dbReference type="PANTHER" id="PTHR23504">
    <property type="entry name" value="MAJOR FACILITATOR SUPERFAMILY DOMAIN-CONTAINING PROTEIN 10"/>
    <property type="match status" value="1"/>
</dbReference>